<dbReference type="Proteomes" id="UP000033856">
    <property type="component" value="Unassembled WGS sequence"/>
</dbReference>
<comment type="caution">
    <text evidence="1">The sequence shown here is derived from an EMBL/GenBank/DDBJ whole genome shotgun (WGS) entry which is preliminary data.</text>
</comment>
<name>A0A0G0XL36_9BACT</name>
<gene>
    <name evidence="1" type="ORF">UU83_C0009G0010</name>
</gene>
<dbReference type="AlphaFoldDB" id="A0A0G0XL36"/>
<reference evidence="1" key="1">
    <citation type="journal article" date="2015" name="Nature">
        <title>rRNA introns, odd ribosomes, and small enigmatic genomes across a large radiation of phyla.</title>
        <authorList>
            <person name="Brown C.T."/>
            <person name="Hug L.A."/>
            <person name="Thomas B.C."/>
            <person name="Sharon I."/>
            <person name="Castelle C.J."/>
            <person name="Singh A."/>
            <person name="Wilkins M.J."/>
            <person name="Williams K.H."/>
            <person name="Banfield J.F."/>
        </authorList>
    </citation>
    <scope>NUCLEOTIDE SEQUENCE [LARGE SCALE GENOMIC DNA]</scope>
</reference>
<sequence length="188" mass="21658">MTKTTKRITFYSAVTVFLALSYVISLYAQGYRYNFSERRFVRTGAIYLKVNTDADVFLNNKLIGRTTFLGNSYLINNLLPGLYDIRLSKNDFYQWQKKISVEEGLVNEFSRILLLSNNKENAELLKEEITKLLYPKIAVPKVTLLPTGTIKPSVSPEPVKIGRFFIKNKTLYKNLEPKAEKISRGKMK</sequence>
<organism evidence="1 2">
    <name type="scientific">Candidatus Jorgensenbacteria bacterium GW2011_GWF2_41_8</name>
    <dbReference type="NCBI Taxonomy" id="1618667"/>
    <lineage>
        <taxon>Bacteria</taxon>
        <taxon>Candidatus Joergenseniibacteriota</taxon>
    </lineage>
</organism>
<evidence type="ECO:0000313" key="1">
    <source>
        <dbReference type="EMBL" id="KKS25132.1"/>
    </source>
</evidence>
<evidence type="ECO:0000313" key="2">
    <source>
        <dbReference type="Proteomes" id="UP000033856"/>
    </source>
</evidence>
<proteinExistence type="predicted"/>
<accession>A0A0G0XL36</accession>
<dbReference type="EMBL" id="LCCD01000009">
    <property type="protein sequence ID" value="KKS25132.1"/>
    <property type="molecule type" value="Genomic_DNA"/>
</dbReference>
<protein>
    <recommendedName>
        <fullName evidence="3">PEGA domain-containing protein</fullName>
    </recommendedName>
</protein>
<evidence type="ECO:0008006" key="3">
    <source>
        <dbReference type="Google" id="ProtNLM"/>
    </source>
</evidence>
<feature type="non-terminal residue" evidence="1">
    <location>
        <position position="188"/>
    </location>
</feature>